<dbReference type="Pfam" id="PF01936">
    <property type="entry name" value="NYN"/>
    <property type="match status" value="1"/>
</dbReference>
<comment type="caution">
    <text evidence="3">The sequence shown here is derived from an EMBL/GenBank/DDBJ whole genome shotgun (WGS) entry which is preliminary data.</text>
</comment>
<dbReference type="AlphaFoldDB" id="A0A077MC85"/>
<feature type="region of interest" description="Disordered" evidence="1">
    <location>
        <begin position="219"/>
        <end position="290"/>
    </location>
</feature>
<dbReference type="EMBL" id="CAJC01000067">
    <property type="protein sequence ID" value="CCI52318.1"/>
    <property type="molecule type" value="Genomic_DNA"/>
</dbReference>
<dbReference type="Gene3D" id="3.40.50.1010">
    <property type="entry name" value="5'-nuclease"/>
    <property type="match status" value="1"/>
</dbReference>
<name>A0A077MC85_9MICO</name>
<gene>
    <name evidence="3" type="ORF">BN13_1590005</name>
</gene>
<evidence type="ECO:0000313" key="3">
    <source>
        <dbReference type="EMBL" id="CCI52318.1"/>
    </source>
</evidence>
<organism evidence="3 4">
    <name type="scientific">Nostocoides jenkinsii Ben 74</name>
    <dbReference type="NCBI Taxonomy" id="1193518"/>
    <lineage>
        <taxon>Bacteria</taxon>
        <taxon>Bacillati</taxon>
        <taxon>Actinomycetota</taxon>
        <taxon>Actinomycetes</taxon>
        <taxon>Micrococcales</taxon>
        <taxon>Intrasporangiaceae</taxon>
        <taxon>Nostocoides</taxon>
    </lineage>
</organism>
<evidence type="ECO:0000256" key="1">
    <source>
        <dbReference type="SAM" id="MobiDB-lite"/>
    </source>
</evidence>
<feature type="compositionally biased region" description="Pro residues" evidence="1">
    <location>
        <begin position="279"/>
        <end position="289"/>
    </location>
</feature>
<reference evidence="3 4" key="1">
    <citation type="journal article" date="2013" name="ISME J.">
        <title>A metabolic model for members of the genus Tetrasphaera involved in enhanced biological phosphorus removal.</title>
        <authorList>
            <person name="Kristiansen R."/>
            <person name="Nguyen H.T.T."/>
            <person name="Saunders A.M."/>
            <person name="Nielsen J.L."/>
            <person name="Wimmer R."/>
            <person name="Le V.Q."/>
            <person name="McIlroy S.J."/>
            <person name="Petrovski S."/>
            <person name="Seviour R.J."/>
            <person name="Calteau A."/>
            <person name="Nielsen K.L."/>
            <person name="Nielsen P.H."/>
        </authorList>
    </citation>
    <scope>NUCLEOTIDE SEQUENCE [LARGE SCALE GENOMIC DNA]</scope>
    <source>
        <strain evidence="3 4">Ben 74</strain>
    </source>
</reference>
<dbReference type="Proteomes" id="UP000035720">
    <property type="component" value="Unassembled WGS sequence"/>
</dbReference>
<feature type="domain" description="NYN" evidence="2">
    <location>
        <begin position="6"/>
        <end position="170"/>
    </location>
</feature>
<proteinExistence type="predicted"/>
<protein>
    <recommendedName>
        <fullName evidence="2">NYN domain-containing protein</fullName>
    </recommendedName>
</protein>
<accession>A0A077MC85</accession>
<dbReference type="GO" id="GO:0004540">
    <property type="term" value="F:RNA nuclease activity"/>
    <property type="evidence" value="ECO:0007669"/>
    <property type="project" value="InterPro"/>
</dbReference>
<dbReference type="STRING" id="1193518.BN13_1590005"/>
<dbReference type="RefSeq" id="WP_048548434.1">
    <property type="nucleotide sequence ID" value="NZ_HF571038.1"/>
</dbReference>
<dbReference type="InterPro" id="IPR021139">
    <property type="entry name" value="NYN"/>
</dbReference>
<keyword evidence="4" id="KW-1185">Reference proteome</keyword>
<dbReference type="OrthoDB" id="9800236at2"/>
<evidence type="ECO:0000259" key="2">
    <source>
        <dbReference type="Pfam" id="PF01936"/>
    </source>
</evidence>
<evidence type="ECO:0000313" key="4">
    <source>
        <dbReference type="Proteomes" id="UP000035720"/>
    </source>
</evidence>
<sequence>MRSYCAIYVDVGYLVASAATRVTGTSFRRGVTIDHRALIEGLIRQAEEDSGLPLLRVNWYDSGARPGGMPDHQQDEIGLLPRVKLRLGRINHSGEQKGVDLRIGLDLATHGRNRIVDVIYLVSGDDDLTEAVEEAQGHGVQVVLLAVPDFTSRPYAVARHLQREADSLILIDPETITTTVRSVAIAPGLIPESVGAATEDEAVPADAGAEPVSAAAEVNGAARPGGDGIPKPGAARPQPADVAPTQAHNAEVAEEATEPDGKPSVPSPSLLANKRPSTVLPPKPLPLPLPQSTLSYSTTTGQPLGPADDAVPLELVDEVVRQVIASWCASATPASVVELRREKPFIPTDLDRTLLLDLSSRSGVSIIDDATRYALRDRFWELIDRVRLT</sequence>